<protein>
    <submittedName>
        <fullName evidence="1">Uncharacterized protein</fullName>
    </submittedName>
</protein>
<evidence type="ECO:0000313" key="2">
    <source>
        <dbReference type="Proteomes" id="UP001144673"/>
    </source>
</evidence>
<name>A0A9W8QHY7_AKAMU</name>
<proteinExistence type="predicted"/>
<dbReference type="Proteomes" id="UP001144673">
    <property type="component" value="Unassembled WGS sequence"/>
</dbReference>
<dbReference type="RefSeq" id="XP_056056628.1">
    <property type="nucleotide sequence ID" value="XM_056202025.1"/>
</dbReference>
<dbReference type="GeneID" id="80895953"/>
<dbReference type="AlphaFoldDB" id="A0A9W8QHY7"/>
<comment type="caution">
    <text evidence="1">The sequence shown here is derived from an EMBL/GenBank/DDBJ whole genome shotgun (WGS) entry which is preliminary data.</text>
</comment>
<dbReference type="KEGG" id="amus:LMH87_008794"/>
<gene>
    <name evidence="1" type="ORF">LMH87_008794</name>
</gene>
<sequence length="140" mass="15112">MGSWNVTLQTARVPTYSTAIQASSKKGQAPAQLSSHHARPFCFTYSLSASTILDGSFHIVAPQRLCFADSFQVPCLLPISSAQTDTTPQPREAVITNKASLAQSLPSRGRAPPTCWALVPCKARNVAIRNSTNRIRGTTR</sequence>
<dbReference type="EMBL" id="JAJHUN010000006">
    <property type="protein sequence ID" value="KAJ4158261.1"/>
    <property type="molecule type" value="Genomic_DNA"/>
</dbReference>
<reference evidence="1" key="1">
    <citation type="journal article" date="2023" name="Access Microbiol">
        <title>De-novo genome assembly for Akanthomyces muscarius, a biocontrol agent of insect agricultural pests.</title>
        <authorList>
            <person name="Erdos Z."/>
            <person name="Studholme D.J."/>
            <person name="Raymond B."/>
            <person name="Sharma M."/>
        </authorList>
    </citation>
    <scope>NUCLEOTIDE SEQUENCE</scope>
    <source>
        <strain evidence="1">Ve6</strain>
    </source>
</reference>
<evidence type="ECO:0000313" key="1">
    <source>
        <dbReference type="EMBL" id="KAJ4158261.1"/>
    </source>
</evidence>
<organism evidence="1 2">
    <name type="scientific">Akanthomyces muscarius</name>
    <name type="common">Entomopathogenic fungus</name>
    <name type="synonym">Lecanicillium muscarium</name>
    <dbReference type="NCBI Taxonomy" id="2231603"/>
    <lineage>
        <taxon>Eukaryota</taxon>
        <taxon>Fungi</taxon>
        <taxon>Dikarya</taxon>
        <taxon>Ascomycota</taxon>
        <taxon>Pezizomycotina</taxon>
        <taxon>Sordariomycetes</taxon>
        <taxon>Hypocreomycetidae</taxon>
        <taxon>Hypocreales</taxon>
        <taxon>Cordycipitaceae</taxon>
        <taxon>Akanthomyces</taxon>
    </lineage>
</organism>
<accession>A0A9W8QHY7</accession>
<keyword evidence="2" id="KW-1185">Reference proteome</keyword>